<evidence type="ECO:0000256" key="2">
    <source>
        <dbReference type="ARBA" id="ARBA00022692"/>
    </source>
</evidence>
<dbReference type="Proteomes" id="UP000193560">
    <property type="component" value="Unassembled WGS sequence"/>
</dbReference>
<dbReference type="GO" id="GO:0071944">
    <property type="term" value="C:cell periphery"/>
    <property type="evidence" value="ECO:0007669"/>
    <property type="project" value="UniProtKB-ARBA"/>
</dbReference>
<evidence type="ECO:0000256" key="5">
    <source>
        <dbReference type="SAM" id="MobiDB-lite"/>
    </source>
</evidence>
<reference evidence="8 9" key="1">
    <citation type="submission" date="2016-07" db="EMBL/GenBank/DDBJ databases">
        <title>Pervasive Adenine N6-methylation of Active Genes in Fungi.</title>
        <authorList>
            <consortium name="DOE Joint Genome Institute"/>
            <person name="Mondo S.J."/>
            <person name="Dannebaum R.O."/>
            <person name="Kuo R.C."/>
            <person name="Labutti K."/>
            <person name="Haridas S."/>
            <person name="Kuo A."/>
            <person name="Salamov A."/>
            <person name="Ahrendt S.R."/>
            <person name="Lipzen A."/>
            <person name="Sullivan W."/>
            <person name="Andreopoulos W.B."/>
            <person name="Clum A."/>
            <person name="Lindquist E."/>
            <person name="Daum C."/>
            <person name="Ramamoorthy G.K."/>
            <person name="Gryganskyi A."/>
            <person name="Culley D."/>
            <person name="Magnuson J.K."/>
            <person name="James T.Y."/>
            <person name="O'Malley M.A."/>
            <person name="Stajich J.E."/>
            <person name="Spatafora J.W."/>
            <person name="Visel A."/>
            <person name="Grigoriev I.V."/>
        </authorList>
    </citation>
    <scope>NUCLEOTIDE SEQUENCE [LARGE SCALE GENOMIC DNA]</scope>
    <source>
        <strain evidence="8 9">NRRL 1336</strain>
    </source>
</reference>
<protein>
    <recommendedName>
        <fullName evidence="10">Mid2 domain-containing protein</fullName>
    </recommendedName>
</protein>
<evidence type="ECO:0000256" key="7">
    <source>
        <dbReference type="SAM" id="SignalP"/>
    </source>
</evidence>
<feature type="region of interest" description="Disordered" evidence="5">
    <location>
        <begin position="326"/>
        <end position="356"/>
    </location>
</feature>
<dbReference type="PANTHER" id="PTHR15549">
    <property type="entry name" value="PAIRED IMMUNOGLOBULIN-LIKE TYPE 2 RECEPTOR"/>
    <property type="match status" value="1"/>
</dbReference>
<evidence type="ECO:0000313" key="8">
    <source>
        <dbReference type="EMBL" id="ORZ09463.1"/>
    </source>
</evidence>
<organism evidence="8 9">
    <name type="scientific">Absidia repens</name>
    <dbReference type="NCBI Taxonomy" id="90262"/>
    <lineage>
        <taxon>Eukaryota</taxon>
        <taxon>Fungi</taxon>
        <taxon>Fungi incertae sedis</taxon>
        <taxon>Mucoromycota</taxon>
        <taxon>Mucoromycotina</taxon>
        <taxon>Mucoromycetes</taxon>
        <taxon>Mucorales</taxon>
        <taxon>Cunninghamellaceae</taxon>
        <taxon>Absidia</taxon>
    </lineage>
</organism>
<comment type="subcellular location">
    <subcellularLocation>
        <location evidence="1">Membrane</location>
        <topology evidence="1">Single-pass membrane protein</topology>
    </subcellularLocation>
</comment>
<accession>A0A1X2I546</accession>
<keyword evidence="9" id="KW-1185">Reference proteome</keyword>
<feature type="compositionally biased region" description="Polar residues" evidence="5">
    <location>
        <begin position="140"/>
        <end position="153"/>
    </location>
</feature>
<gene>
    <name evidence="8" type="ORF">BCR42DRAFT_423473</name>
</gene>
<evidence type="ECO:0008006" key="10">
    <source>
        <dbReference type="Google" id="ProtNLM"/>
    </source>
</evidence>
<proteinExistence type="predicted"/>
<keyword evidence="3 6" id="KW-1133">Transmembrane helix</keyword>
<evidence type="ECO:0000313" key="9">
    <source>
        <dbReference type="Proteomes" id="UP000193560"/>
    </source>
</evidence>
<comment type="caution">
    <text evidence="8">The sequence shown here is derived from an EMBL/GenBank/DDBJ whole genome shotgun (WGS) entry which is preliminary data.</text>
</comment>
<dbReference type="GO" id="GO:0016020">
    <property type="term" value="C:membrane"/>
    <property type="evidence" value="ECO:0007669"/>
    <property type="project" value="UniProtKB-SubCell"/>
</dbReference>
<feature type="compositionally biased region" description="Low complexity" evidence="5">
    <location>
        <begin position="69"/>
        <end position="79"/>
    </location>
</feature>
<feature type="region of interest" description="Disordered" evidence="5">
    <location>
        <begin position="42"/>
        <end position="199"/>
    </location>
</feature>
<dbReference type="STRING" id="90262.A0A1X2I546"/>
<feature type="compositionally biased region" description="Low complexity" evidence="5">
    <location>
        <begin position="42"/>
        <end position="51"/>
    </location>
</feature>
<feature type="compositionally biased region" description="Low complexity" evidence="5">
    <location>
        <begin position="88"/>
        <end position="131"/>
    </location>
</feature>
<evidence type="ECO:0000256" key="3">
    <source>
        <dbReference type="ARBA" id="ARBA00022989"/>
    </source>
</evidence>
<name>A0A1X2I546_9FUNG</name>
<keyword evidence="7" id="KW-0732">Signal</keyword>
<feature type="compositionally biased region" description="Pro residues" evidence="5">
    <location>
        <begin position="52"/>
        <end position="68"/>
    </location>
</feature>
<evidence type="ECO:0000256" key="1">
    <source>
        <dbReference type="ARBA" id="ARBA00004167"/>
    </source>
</evidence>
<feature type="chain" id="PRO_5012417006" description="Mid2 domain-containing protein" evidence="7">
    <location>
        <begin position="23"/>
        <end position="474"/>
    </location>
</feature>
<feature type="transmembrane region" description="Helical" evidence="6">
    <location>
        <begin position="204"/>
        <end position="225"/>
    </location>
</feature>
<dbReference type="OrthoDB" id="2287938at2759"/>
<feature type="compositionally biased region" description="Low complexity" evidence="5">
    <location>
        <begin position="334"/>
        <end position="356"/>
    </location>
</feature>
<feature type="signal peptide" evidence="7">
    <location>
        <begin position="1"/>
        <end position="22"/>
    </location>
</feature>
<feature type="compositionally biased region" description="Low complexity" evidence="5">
    <location>
        <begin position="154"/>
        <end position="183"/>
    </location>
</feature>
<dbReference type="EMBL" id="MCGE01000027">
    <property type="protein sequence ID" value="ORZ09463.1"/>
    <property type="molecule type" value="Genomic_DNA"/>
</dbReference>
<dbReference type="InterPro" id="IPR051694">
    <property type="entry name" value="Immunoregulatory_rcpt-like"/>
</dbReference>
<keyword evidence="2 6" id="KW-0812">Transmembrane</keyword>
<evidence type="ECO:0000256" key="6">
    <source>
        <dbReference type="SAM" id="Phobius"/>
    </source>
</evidence>
<evidence type="ECO:0000256" key="4">
    <source>
        <dbReference type="ARBA" id="ARBA00023136"/>
    </source>
</evidence>
<dbReference type="AlphaFoldDB" id="A0A1X2I546"/>
<sequence>MKIWCYFLSFIYVLIFSHIIQADLFEGLLGLNENVPNVNSAVPVSHSSTAPTSPPPVSHPPNPPPPPHISSSEPSSNNPPSSPPSSSTPPASSSNIDTSSPTVETPPSSQNNKNTPHSTTGAPSTATTDTSNDTHDTPSKSHSPGNGNTAPSRSTNNAKAKNSNQNNVSSSSTEVISPSTTTSIMPDEPSPSSDPAQNNGGGTIAGAIVGCVVGLALIAGIVIWCKKRGSAKRQNGISDDKFRPAEDYSIDMHPHSAPSPGMGKTVLPGNNNGMMEMPAPMAFDYSRRLVGGAATGAATPAPPPPPPIVNPGVPVYTEDYHIQQQQQEYEPDYHQQMPPQDYHQQQMPPQDYHQQQMPLQDYHHQQIPPQDYHQPSPQQDYQQQQYNAHHDGLMGGDQMHPQDLTGEGTAGYYYQPELTKWDYDHQLPQTHYDNHTVDSSGGAGMMTDPNATYYHDPYHKPEILDQHAYKPNAI</sequence>
<keyword evidence="4 6" id="KW-0472">Membrane</keyword>